<proteinExistence type="predicted"/>
<dbReference type="Pfam" id="PF13860">
    <property type="entry name" value="FlgD_ig"/>
    <property type="match status" value="1"/>
</dbReference>
<name>A0A938BR78_UNCW3</name>
<dbReference type="Gene3D" id="2.60.40.4070">
    <property type="match status" value="1"/>
</dbReference>
<dbReference type="AlphaFoldDB" id="A0A938BR78"/>
<comment type="caution">
    <text evidence="2">The sequence shown here is derived from an EMBL/GenBank/DDBJ whole genome shotgun (WGS) entry which is preliminary data.</text>
</comment>
<accession>A0A938BR78</accession>
<protein>
    <submittedName>
        <fullName evidence="2">T9SS type A sorting domain-containing protein</fullName>
    </submittedName>
</protein>
<gene>
    <name evidence="2" type="ORF">FJY68_13605</name>
</gene>
<evidence type="ECO:0000313" key="2">
    <source>
        <dbReference type="EMBL" id="MBM3332861.1"/>
    </source>
</evidence>
<dbReference type="NCBIfam" id="TIGR04183">
    <property type="entry name" value="Por_Secre_tail"/>
    <property type="match status" value="1"/>
</dbReference>
<dbReference type="Proteomes" id="UP000779900">
    <property type="component" value="Unassembled WGS sequence"/>
</dbReference>
<sequence>MKRMIVATILASVALCTSALGYYAWQWTWEGPNDCMFDLNGVSDYWLTKNNGTPAVAMSYANWTSVGVECRKALTRDPWWSYDSLLAFEYTGSARWDGQHNGREWPYVVWDKDYKPGDPYVVMNDSWKLWMCSEYHNQDYKCRTAWDKLDEQSPIDEALTQSNHVNYDHCLAGTYLTSDGRRMVAAFSDNYQNSGPNWGLLACTTTNRGSSWYGSKEVSPYQYEVDQPKAPSLAVTNYSGADYLVHCAYQLGENTPSPEIRFKTASGPYGGTWGSGTGTWLGDGVRPCIVAAGRFMFVCWHDDNRIVYKFSRNAAESWYGPYEIPTAETRVCDHTSAAVVTYGTNPDTAVLLVSQMSSTTLPVNTGFVFQMFGVLVKDENPHIAWQLPVRLSAVDTKYPTELRPSVVTQGSIGRWVYNTTIPGGDKRGVYLRSGKVGWVNESGFWYDDAVIAGSGRLIARAPDGSIQYASVIRPQVVAGPAEPDLPPMVVAPGSRPGMALDGDGEQWIAYVCDDTVWTKTGDGSYEVVYAGSSSAVPGQPSIVCYPNQASGVYVGSVVFPVYDTAGAASKIMYARVDTGGVVLDTIESVANLGDSLPCVSVYQSDTLVVTWQHGDSTLASMLCDYGPGTSGQVPAWSSPNLVTANGYHAMSRFDDNGTALNVVWTRKNGSNYAIQRATCDLSTSLFGNWSQMATPGDTGSAEKTNPVFAGLGVSCWQEKDANGKWTIKGFVRGEEETFVANDTNACYPHTVAESSAISPSIDQVRVHLLYTAGVAFEVDSGVYDTGETRYVCESLNVSRATSDATKYNNGAKLVRKNGSDSLFSVYADLDNAIVFAWSANGDTWQRSVLASGRDYPTIAEDSSGKRWVVVRKPSQTLNPPIQEAYYRNGSSWTGPETLYSVSGTTLGPASLSGSSYTQSGIAYAAFLSTATGGTQSLILAKFNGSSVSTYTVATGSSLGDPSITVEPYKSDSDRIHVTWEDNGTIKYRMDTDGRSTSIANNWTAVHDLTGRGIVAAHPYTNSDADQIVVAWAQGDTTDVYCRKRSTDSAYNNWEIAANLSNTSSKASDYPTIAMGDTVIVAWAETRSGGSDSDILACIDFGDTLNIADNATFSTYPHVLFQNKASGDTAIPYLHTIWSETPEANYYEVGYNKLNLKQASGEGGQSANSVPIPVKPSLASCRPNPLKSHTQISYALPTASNVSLQVYDVTGRTVRTLASGHQQAGNYSVSWDAKDSRGRQVPRGVYFYRLDTPGFRAVKKAVVAR</sequence>
<organism evidence="2 3">
    <name type="scientific">candidate division WOR-3 bacterium</name>
    <dbReference type="NCBI Taxonomy" id="2052148"/>
    <lineage>
        <taxon>Bacteria</taxon>
        <taxon>Bacteria division WOR-3</taxon>
    </lineage>
</organism>
<dbReference type="EMBL" id="VGIR01000155">
    <property type="protein sequence ID" value="MBM3332861.1"/>
    <property type="molecule type" value="Genomic_DNA"/>
</dbReference>
<feature type="domain" description="FlgD/Vpr Ig-like" evidence="1">
    <location>
        <begin position="1196"/>
        <end position="1246"/>
    </location>
</feature>
<evidence type="ECO:0000313" key="3">
    <source>
        <dbReference type="Proteomes" id="UP000779900"/>
    </source>
</evidence>
<dbReference type="InterPro" id="IPR026444">
    <property type="entry name" value="Secre_tail"/>
</dbReference>
<dbReference type="InterPro" id="IPR025965">
    <property type="entry name" value="FlgD/Vpr_Ig-like"/>
</dbReference>
<evidence type="ECO:0000259" key="1">
    <source>
        <dbReference type="Pfam" id="PF13860"/>
    </source>
</evidence>
<reference evidence="2" key="1">
    <citation type="submission" date="2019-03" db="EMBL/GenBank/DDBJ databases">
        <title>Lake Tanganyika Metagenome-Assembled Genomes (MAGs).</title>
        <authorList>
            <person name="Tran P."/>
        </authorList>
    </citation>
    <scope>NUCLEOTIDE SEQUENCE</scope>
    <source>
        <strain evidence="2">K_DeepCast_150m_m2_040</strain>
    </source>
</reference>